<protein>
    <submittedName>
        <fullName evidence="8">MFS transporter</fullName>
    </submittedName>
</protein>
<feature type="transmembrane region" description="Helical" evidence="6">
    <location>
        <begin position="12"/>
        <end position="32"/>
    </location>
</feature>
<evidence type="ECO:0000259" key="7">
    <source>
        <dbReference type="PROSITE" id="PS50850"/>
    </source>
</evidence>
<feature type="transmembrane region" description="Helical" evidence="6">
    <location>
        <begin position="354"/>
        <end position="374"/>
    </location>
</feature>
<dbReference type="InterPro" id="IPR036259">
    <property type="entry name" value="MFS_trans_sf"/>
</dbReference>
<evidence type="ECO:0000256" key="2">
    <source>
        <dbReference type="ARBA" id="ARBA00022475"/>
    </source>
</evidence>
<dbReference type="Gene3D" id="1.20.1250.20">
    <property type="entry name" value="MFS general substrate transporter like domains"/>
    <property type="match status" value="1"/>
</dbReference>
<feature type="transmembrane region" description="Helical" evidence="6">
    <location>
        <begin position="239"/>
        <end position="256"/>
    </location>
</feature>
<dbReference type="RefSeq" id="WP_034199153.1">
    <property type="nucleotide sequence ID" value="NZ_CABVQD010000001.1"/>
</dbReference>
<dbReference type="AlphaFoldDB" id="A0A6P2GVT1"/>
<dbReference type="PROSITE" id="PS50850">
    <property type="entry name" value="MFS"/>
    <property type="match status" value="1"/>
</dbReference>
<dbReference type="InterPro" id="IPR050189">
    <property type="entry name" value="MFS_Efflux_Transporters"/>
</dbReference>
<dbReference type="InterPro" id="IPR011701">
    <property type="entry name" value="MFS"/>
</dbReference>
<reference evidence="8 9" key="1">
    <citation type="submission" date="2019-09" db="EMBL/GenBank/DDBJ databases">
        <authorList>
            <person name="Depoorter E."/>
        </authorList>
    </citation>
    <scope>NUCLEOTIDE SEQUENCE [LARGE SCALE GENOMIC DNA]</scope>
    <source>
        <strain evidence="8">LMG 30113</strain>
    </source>
</reference>
<feature type="transmembrane region" description="Helical" evidence="6">
    <location>
        <begin position="44"/>
        <end position="64"/>
    </location>
</feature>
<dbReference type="InterPro" id="IPR020846">
    <property type="entry name" value="MFS_dom"/>
</dbReference>
<keyword evidence="2" id="KW-1003">Cell membrane</keyword>
<accession>A0A6P2GVT1</accession>
<name>A0A6P2GVT1_9BURK</name>
<keyword evidence="9" id="KW-1185">Reference proteome</keyword>
<evidence type="ECO:0000256" key="3">
    <source>
        <dbReference type="ARBA" id="ARBA00022692"/>
    </source>
</evidence>
<dbReference type="GO" id="GO:0005886">
    <property type="term" value="C:plasma membrane"/>
    <property type="evidence" value="ECO:0007669"/>
    <property type="project" value="UniProtKB-SubCell"/>
</dbReference>
<comment type="subcellular location">
    <subcellularLocation>
        <location evidence="1">Cell membrane</location>
        <topology evidence="1">Multi-pass membrane protein</topology>
    </subcellularLocation>
</comment>
<dbReference type="GO" id="GO:0022857">
    <property type="term" value="F:transmembrane transporter activity"/>
    <property type="evidence" value="ECO:0007669"/>
    <property type="project" value="InterPro"/>
</dbReference>
<dbReference type="Pfam" id="PF07690">
    <property type="entry name" value="MFS_1"/>
    <property type="match status" value="1"/>
</dbReference>
<gene>
    <name evidence="8" type="ORF">BPA30113_00036</name>
</gene>
<evidence type="ECO:0000256" key="4">
    <source>
        <dbReference type="ARBA" id="ARBA00022989"/>
    </source>
</evidence>
<feature type="transmembrane region" description="Helical" evidence="6">
    <location>
        <begin position="327"/>
        <end position="348"/>
    </location>
</feature>
<keyword evidence="3 6" id="KW-0812">Transmembrane</keyword>
<feature type="transmembrane region" description="Helical" evidence="6">
    <location>
        <begin position="71"/>
        <end position="93"/>
    </location>
</feature>
<evidence type="ECO:0000313" key="9">
    <source>
        <dbReference type="Proteomes" id="UP000494330"/>
    </source>
</evidence>
<feature type="transmembrane region" description="Helical" evidence="6">
    <location>
        <begin position="105"/>
        <end position="127"/>
    </location>
</feature>
<feature type="transmembrane region" description="Helical" evidence="6">
    <location>
        <begin position="139"/>
        <end position="158"/>
    </location>
</feature>
<proteinExistence type="predicted"/>
<evidence type="ECO:0000256" key="5">
    <source>
        <dbReference type="ARBA" id="ARBA00023136"/>
    </source>
</evidence>
<keyword evidence="4 6" id="KW-1133">Transmembrane helix</keyword>
<dbReference type="PROSITE" id="PS51257">
    <property type="entry name" value="PROKAR_LIPOPROTEIN"/>
    <property type="match status" value="1"/>
</dbReference>
<evidence type="ECO:0000256" key="6">
    <source>
        <dbReference type="SAM" id="Phobius"/>
    </source>
</evidence>
<dbReference type="PANTHER" id="PTHR43124:SF3">
    <property type="entry name" value="CHLORAMPHENICOL EFFLUX PUMP RV0191"/>
    <property type="match status" value="1"/>
</dbReference>
<dbReference type="PANTHER" id="PTHR43124">
    <property type="entry name" value="PURINE EFFLUX PUMP PBUE"/>
    <property type="match status" value="1"/>
</dbReference>
<organism evidence="8 9">
    <name type="scientific">Burkholderia paludis</name>
    <dbReference type="NCBI Taxonomy" id="1506587"/>
    <lineage>
        <taxon>Bacteria</taxon>
        <taxon>Pseudomonadati</taxon>
        <taxon>Pseudomonadota</taxon>
        <taxon>Betaproteobacteria</taxon>
        <taxon>Burkholderiales</taxon>
        <taxon>Burkholderiaceae</taxon>
        <taxon>Burkholderia</taxon>
        <taxon>Burkholderia cepacia complex</taxon>
    </lineage>
</organism>
<keyword evidence="5 6" id="KW-0472">Membrane</keyword>
<feature type="domain" description="Major facilitator superfamily (MFS) profile" evidence="7">
    <location>
        <begin position="5"/>
        <end position="380"/>
    </location>
</feature>
<feature type="transmembrane region" description="Helical" evidence="6">
    <location>
        <begin position="205"/>
        <end position="227"/>
    </location>
</feature>
<dbReference type="Proteomes" id="UP000494330">
    <property type="component" value="Unassembled WGS sequence"/>
</dbReference>
<feature type="transmembrane region" description="Helical" evidence="6">
    <location>
        <begin position="268"/>
        <end position="285"/>
    </location>
</feature>
<dbReference type="EMBL" id="CABVQD010000001">
    <property type="protein sequence ID" value="VWB07458.1"/>
    <property type="molecule type" value="Genomic_DNA"/>
</dbReference>
<feature type="transmembrane region" description="Helical" evidence="6">
    <location>
        <begin position="291"/>
        <end position="315"/>
    </location>
</feature>
<evidence type="ECO:0000313" key="8">
    <source>
        <dbReference type="EMBL" id="VWB07458.1"/>
    </source>
</evidence>
<feature type="transmembrane region" description="Helical" evidence="6">
    <location>
        <begin position="164"/>
        <end position="185"/>
    </location>
</feature>
<sequence length="383" mass="40265">MNSRSTSKAAAFTLLSVACLTIMVGCVIVPGLPSIATALGLPSSASWLVTTPSLGVVLFGPIVGRFIERTGLYRALCIGLFLYGLLGVAGIFLRGEYVVLADRLLLGGATALVMSAGTGMISALYEGQERLAMIARQGMSIELGGVIFLSIGGVLAAYGWQFPFLLYLVAWVLLAMMWAFVPNVIGQDGSETQAEPAPISASLKLVFFSASASMVLFFTGIIALPLLLGSLSLNESQTGYFLSFISLVAVVAASQMPRVASSIGERQTLVLAFACYIAAHATFALSHSIAAAVFGGIAMGCGFGFSVPLVNHMTVEQSPVAQRGRHLAYLSMSIFLGQFLSSFMDIVAANTQRVFTAAFILGCIAIAAVSIAHYRLRVQAESQ</sequence>
<dbReference type="CDD" id="cd17473">
    <property type="entry name" value="MFS_arabinose_efflux_permease_like"/>
    <property type="match status" value="1"/>
</dbReference>
<dbReference type="SUPFAM" id="SSF103473">
    <property type="entry name" value="MFS general substrate transporter"/>
    <property type="match status" value="1"/>
</dbReference>
<evidence type="ECO:0000256" key="1">
    <source>
        <dbReference type="ARBA" id="ARBA00004651"/>
    </source>
</evidence>